<keyword evidence="4" id="KW-0675">Receptor</keyword>
<feature type="domain" description="TNFR-Cys" evidence="3">
    <location>
        <begin position="54"/>
        <end position="91"/>
    </location>
</feature>
<dbReference type="PROSITE" id="PS00652">
    <property type="entry name" value="TNFR_NGFR_1"/>
    <property type="match status" value="1"/>
</dbReference>
<organism evidence="4 5">
    <name type="scientific">Lymphocystis disease virus 3</name>
    <dbReference type="NCBI Taxonomy" id="2560566"/>
    <lineage>
        <taxon>Viruses</taxon>
        <taxon>Varidnaviria</taxon>
        <taxon>Bamfordvirae</taxon>
        <taxon>Nucleocytoviricota</taxon>
        <taxon>Megaviricetes</taxon>
        <taxon>Pimascovirales</taxon>
        <taxon>Pimascovirales incertae sedis</taxon>
        <taxon>Iridoviridae</taxon>
        <taxon>Alphairidovirinae</taxon>
        <taxon>Lymphocystivirus</taxon>
        <taxon>Lymphocystivirus sparus1</taxon>
    </lineage>
</organism>
<dbReference type="PANTHER" id="PTHR14657:SF2">
    <property type="entry name" value="IGF-LIKE FAMILY RECEPTOR 1"/>
    <property type="match status" value="1"/>
</dbReference>
<dbReference type="SUPFAM" id="SSF49854">
    <property type="entry name" value="Spermadhesin, CUB domain"/>
    <property type="match status" value="1"/>
</dbReference>
<keyword evidence="5" id="KW-1185">Reference proteome</keyword>
<dbReference type="PANTHER" id="PTHR14657">
    <property type="entry name" value="IGF-LIKE FAMILY RECEPTOR 1"/>
    <property type="match status" value="1"/>
</dbReference>
<dbReference type="GO" id="GO:0005886">
    <property type="term" value="C:plasma membrane"/>
    <property type="evidence" value="ECO:0007669"/>
    <property type="project" value="TreeGrafter"/>
</dbReference>
<protein>
    <submittedName>
        <fullName evidence="4">Tumor necrosis factor receptor-like protein</fullName>
    </submittedName>
</protein>
<proteinExistence type="predicted"/>
<dbReference type="KEGG" id="vg:30902652"/>
<dbReference type="Proteomes" id="UP000149121">
    <property type="component" value="Segment"/>
</dbReference>
<evidence type="ECO:0000259" key="3">
    <source>
        <dbReference type="PROSITE" id="PS50050"/>
    </source>
</evidence>
<evidence type="ECO:0000313" key="5">
    <source>
        <dbReference type="Proteomes" id="UP000149121"/>
    </source>
</evidence>
<dbReference type="InterPro" id="IPR042355">
    <property type="entry name" value="IGFLR1"/>
</dbReference>
<evidence type="ECO:0000313" key="4">
    <source>
        <dbReference type="EMBL" id="AOC55160.1"/>
    </source>
</evidence>
<dbReference type="EMBL" id="KX643370">
    <property type="protein sequence ID" value="AOC55160.1"/>
    <property type="molecule type" value="Genomic_DNA"/>
</dbReference>
<dbReference type="Gene3D" id="2.60.120.290">
    <property type="entry name" value="Spermadhesin, CUB domain"/>
    <property type="match status" value="1"/>
</dbReference>
<name>A0A1B2RVY0_9VIRU</name>
<reference evidence="4 5" key="1">
    <citation type="journal article" date="2016" name="J. Virol.">
        <title>Concurrence of Iridovirus, Polyomavirus, and a Unique Member of a New Group of Fish Papillomaviruses in Lymphocystis Disease-Affected Gilthead Sea Bream.</title>
        <authorList>
            <person name="Lopez-Bueno A."/>
            <person name="Mavian C."/>
            <person name="Labella A.M."/>
            <person name="Castro D."/>
            <person name="Borrego J.J."/>
            <person name="Alcami A."/>
            <person name="Alejo A."/>
        </authorList>
    </citation>
    <scope>NUCLEOTIDE SEQUENCE [LARGE SCALE GENOMIC DNA]</scope>
    <source>
        <strain evidence="4">SA9</strain>
    </source>
</reference>
<evidence type="ECO:0000259" key="2">
    <source>
        <dbReference type="PROSITE" id="PS01180"/>
    </source>
</evidence>
<dbReference type="InterPro" id="IPR000859">
    <property type="entry name" value="CUB_dom"/>
</dbReference>
<keyword evidence="1" id="KW-1015">Disulfide bond</keyword>
<dbReference type="InterPro" id="IPR035914">
    <property type="entry name" value="Sperma_CUB_dom_sf"/>
</dbReference>
<dbReference type="CDD" id="cd00041">
    <property type="entry name" value="CUB"/>
    <property type="match status" value="1"/>
</dbReference>
<dbReference type="OrthoDB" id="21361at10239"/>
<feature type="domain" description="CUB" evidence="2">
    <location>
        <begin position="175"/>
        <end position="282"/>
    </location>
</feature>
<dbReference type="InterPro" id="IPR001368">
    <property type="entry name" value="TNFR/NGFR_Cys_rich_reg"/>
</dbReference>
<sequence>MSRGYSQRCQDLTQKWDQGSGSCTPCTLPGAGKQINPNCGWDDAGGRHDIPASKCPPRQFNDGKSYYCTPCSSCTSGYTSTPCTTTKDTECHKIVTVAPITTTLPPTTTTLPPTQFPIPIVSNQTLTTTVTVTSQYPSSFITHTIPISAGTFWGLAALFMLLKQSRSVRTEPFHCGGDGGFSDNVLMIASDFSASTNCTFALLMNDNSSTIGVTLKQMDLSDDCNQEYVELFDGSESKSLGKFCGKEIPPPITTTGSILLINFISLSSSHGSGGFLGHYYQIK</sequence>
<evidence type="ECO:0000256" key="1">
    <source>
        <dbReference type="ARBA" id="ARBA00023157"/>
    </source>
</evidence>
<dbReference type="PROSITE" id="PS01180">
    <property type="entry name" value="CUB"/>
    <property type="match status" value="1"/>
</dbReference>
<dbReference type="SMART" id="SM00042">
    <property type="entry name" value="CUB"/>
    <property type="match status" value="1"/>
</dbReference>
<gene>
    <name evidence="4" type="ORF">LCDVSa076L</name>
</gene>
<dbReference type="PROSITE" id="PS50050">
    <property type="entry name" value="TNFR_NGFR_2"/>
    <property type="match status" value="1"/>
</dbReference>
<dbReference type="Pfam" id="PF00431">
    <property type="entry name" value="CUB"/>
    <property type="match status" value="1"/>
</dbReference>
<accession>A0A1B2RVY0</accession>
<dbReference type="Gene3D" id="2.10.50.10">
    <property type="entry name" value="Tumor Necrosis Factor Receptor, subunit A, domain 2"/>
    <property type="match status" value="1"/>
</dbReference>